<keyword evidence="2" id="KW-0547">Nucleotide-binding</keyword>
<dbReference type="AlphaFoldDB" id="A0AAE0FKH8"/>
<dbReference type="GO" id="GO:0051301">
    <property type="term" value="P:cell division"/>
    <property type="evidence" value="ECO:0007669"/>
    <property type="project" value="InterPro"/>
</dbReference>
<dbReference type="GO" id="GO:0008764">
    <property type="term" value="F:UDP-N-acetylmuramoylalanine-D-glutamate ligase activity"/>
    <property type="evidence" value="ECO:0007669"/>
    <property type="project" value="InterPro"/>
</dbReference>
<keyword evidence="3" id="KW-0067">ATP-binding</keyword>
<proteinExistence type="predicted"/>
<reference evidence="4 5" key="1">
    <citation type="journal article" date="2015" name="Genome Biol. Evol.">
        <title>Comparative Genomics of a Bacterivorous Green Alga Reveals Evolutionary Causalities and Consequences of Phago-Mixotrophic Mode of Nutrition.</title>
        <authorList>
            <person name="Burns J.A."/>
            <person name="Paasch A."/>
            <person name="Narechania A."/>
            <person name="Kim E."/>
        </authorList>
    </citation>
    <scope>NUCLEOTIDE SEQUENCE [LARGE SCALE GENOMIC DNA]</scope>
    <source>
        <strain evidence="4 5">PLY_AMNH</strain>
    </source>
</reference>
<dbReference type="EMBL" id="LGRX02017088">
    <property type="protein sequence ID" value="KAK3261180.1"/>
    <property type="molecule type" value="Genomic_DNA"/>
</dbReference>
<keyword evidence="1" id="KW-0436">Ligase</keyword>
<evidence type="ECO:0000256" key="3">
    <source>
        <dbReference type="ARBA" id="ARBA00022840"/>
    </source>
</evidence>
<dbReference type="Proteomes" id="UP001190700">
    <property type="component" value="Unassembled WGS sequence"/>
</dbReference>
<dbReference type="GO" id="GO:0005524">
    <property type="term" value="F:ATP binding"/>
    <property type="evidence" value="ECO:0007669"/>
    <property type="project" value="UniProtKB-KW"/>
</dbReference>
<sequence>MISSVAMVGSAVCTNGLVQDRARVLPIRLGTRLRRSTFRVKCANPNATRDLEGQTVLVIGLASSGRAAARLAIARGATVIGVDSNVDALPLEDDPHLAHVKPDRLRTELGQHARATFMQADLMVLSPGVPLTQVDVAAARLAGVPAISELAFAAHALPQTLPVAAITGTNGAFSKRLAVLASS</sequence>
<evidence type="ECO:0000313" key="5">
    <source>
        <dbReference type="Proteomes" id="UP001190700"/>
    </source>
</evidence>
<organism evidence="4 5">
    <name type="scientific">Cymbomonas tetramitiformis</name>
    <dbReference type="NCBI Taxonomy" id="36881"/>
    <lineage>
        <taxon>Eukaryota</taxon>
        <taxon>Viridiplantae</taxon>
        <taxon>Chlorophyta</taxon>
        <taxon>Pyramimonadophyceae</taxon>
        <taxon>Pyramimonadales</taxon>
        <taxon>Pyramimonadaceae</taxon>
        <taxon>Cymbomonas</taxon>
    </lineage>
</organism>
<dbReference type="SUPFAM" id="SSF51984">
    <property type="entry name" value="MurCD N-terminal domain"/>
    <property type="match status" value="1"/>
</dbReference>
<protein>
    <recommendedName>
        <fullName evidence="6">UDP-N-acetylmuramoyl-L-alanine--D-glutamate ligase</fullName>
    </recommendedName>
</protein>
<dbReference type="Gene3D" id="3.40.50.720">
    <property type="entry name" value="NAD(P)-binding Rossmann-like Domain"/>
    <property type="match status" value="1"/>
</dbReference>
<dbReference type="GO" id="GO:0008360">
    <property type="term" value="P:regulation of cell shape"/>
    <property type="evidence" value="ECO:0007669"/>
    <property type="project" value="InterPro"/>
</dbReference>
<evidence type="ECO:0000313" key="4">
    <source>
        <dbReference type="EMBL" id="KAK3261180.1"/>
    </source>
</evidence>
<evidence type="ECO:0008006" key="6">
    <source>
        <dbReference type="Google" id="ProtNLM"/>
    </source>
</evidence>
<dbReference type="GO" id="GO:0005737">
    <property type="term" value="C:cytoplasm"/>
    <property type="evidence" value="ECO:0007669"/>
    <property type="project" value="InterPro"/>
</dbReference>
<evidence type="ECO:0000256" key="1">
    <source>
        <dbReference type="ARBA" id="ARBA00022598"/>
    </source>
</evidence>
<dbReference type="PANTHER" id="PTHR43692:SF1">
    <property type="entry name" value="UDP-N-ACETYLMURAMOYLALANINE--D-GLUTAMATE LIGASE"/>
    <property type="match status" value="1"/>
</dbReference>
<accession>A0AAE0FKH8</accession>
<dbReference type="PANTHER" id="PTHR43692">
    <property type="entry name" value="UDP-N-ACETYLMURAMOYLALANINE--D-GLUTAMATE LIGASE"/>
    <property type="match status" value="1"/>
</dbReference>
<evidence type="ECO:0000256" key="2">
    <source>
        <dbReference type="ARBA" id="ARBA00022741"/>
    </source>
</evidence>
<keyword evidence="5" id="KW-1185">Reference proteome</keyword>
<dbReference type="InterPro" id="IPR005762">
    <property type="entry name" value="MurD"/>
</dbReference>
<dbReference type="Pfam" id="PF21799">
    <property type="entry name" value="MurD-like_N"/>
    <property type="match status" value="1"/>
</dbReference>
<gene>
    <name evidence="4" type="ORF">CYMTET_29900</name>
</gene>
<comment type="caution">
    <text evidence="4">The sequence shown here is derived from an EMBL/GenBank/DDBJ whole genome shotgun (WGS) entry which is preliminary data.</text>
</comment>
<name>A0AAE0FKH8_9CHLO</name>